<dbReference type="Gene3D" id="2.50.20.20">
    <property type="match status" value="1"/>
</dbReference>
<dbReference type="RefSeq" id="WP_136778000.1">
    <property type="nucleotide sequence ID" value="NZ_SUPK01000005.1"/>
</dbReference>
<dbReference type="InterPro" id="IPR046720">
    <property type="entry name" value="DUF6612"/>
</dbReference>
<dbReference type="EMBL" id="SUPK01000005">
    <property type="protein sequence ID" value="TJY41865.1"/>
    <property type="molecule type" value="Genomic_DNA"/>
</dbReference>
<feature type="chain" id="PRO_5038524086" description="LppX_LprAFG lipoprotein" evidence="2">
    <location>
        <begin position="36"/>
        <end position="298"/>
    </location>
</feature>
<keyword evidence="2" id="KW-0732">Signal</keyword>
<dbReference type="PROSITE" id="PS51257">
    <property type="entry name" value="PROKAR_LIPOPROTEIN"/>
    <property type="match status" value="1"/>
</dbReference>
<reference evidence="3 4" key="1">
    <citation type="submission" date="2019-04" db="EMBL/GenBank/DDBJ databases">
        <title>Cohnella sp. nov., isolated from soil.</title>
        <authorList>
            <person name="Kim W."/>
        </authorList>
    </citation>
    <scope>NUCLEOTIDE SEQUENCE [LARGE SCALE GENOMIC DNA]</scope>
    <source>
        <strain evidence="3 4">CAU 1483</strain>
    </source>
</reference>
<evidence type="ECO:0000256" key="2">
    <source>
        <dbReference type="SAM" id="SignalP"/>
    </source>
</evidence>
<organism evidence="3 4">
    <name type="scientific">Cohnella pontilimi</name>
    <dbReference type="NCBI Taxonomy" id="2564100"/>
    <lineage>
        <taxon>Bacteria</taxon>
        <taxon>Bacillati</taxon>
        <taxon>Bacillota</taxon>
        <taxon>Bacilli</taxon>
        <taxon>Bacillales</taxon>
        <taxon>Paenibacillaceae</taxon>
        <taxon>Cohnella</taxon>
    </lineage>
</organism>
<dbReference type="OrthoDB" id="2594361at2"/>
<evidence type="ECO:0000313" key="4">
    <source>
        <dbReference type="Proteomes" id="UP000309673"/>
    </source>
</evidence>
<accession>A0A4U0FAT9</accession>
<dbReference type="Proteomes" id="UP000309673">
    <property type="component" value="Unassembled WGS sequence"/>
</dbReference>
<name>A0A4U0FAT9_9BACL</name>
<sequence length="298" mass="32223">MKAYFVAGTHRIRRLSAAALALAAAIILASCSNSAKPQETASSAPPPSPSKAELTAADLLDQAEAAAQQMKKYAFELELIQHLSGEGEEGNSSVNVNMKGRAELGPLKLDQTIKSDIDGEESSIRSILVPEAYYMYDPEFEEWSKLSASQTSDIMKTLSDLQVNPAQSILDIRALGAGLQAKPQGDTFTIRYDGAGVEARTFLDKILESTLDLSGMDPKVRNSIKLDSMQVELLLDAARKWPISYRIDSVMSVEYVKGKPSTLEQSISGSYSQHNASEGIVVPEEAKNAPELDPAPMD</sequence>
<feature type="signal peptide" evidence="2">
    <location>
        <begin position="1"/>
        <end position="35"/>
    </location>
</feature>
<proteinExistence type="predicted"/>
<evidence type="ECO:0008006" key="5">
    <source>
        <dbReference type="Google" id="ProtNLM"/>
    </source>
</evidence>
<gene>
    <name evidence="3" type="ORF">E5161_11725</name>
</gene>
<dbReference type="Pfam" id="PF20316">
    <property type="entry name" value="DUF6612"/>
    <property type="match status" value="1"/>
</dbReference>
<dbReference type="AlphaFoldDB" id="A0A4U0FAT9"/>
<feature type="region of interest" description="Disordered" evidence="1">
    <location>
        <begin position="274"/>
        <end position="298"/>
    </location>
</feature>
<comment type="caution">
    <text evidence="3">The sequence shown here is derived from an EMBL/GenBank/DDBJ whole genome shotgun (WGS) entry which is preliminary data.</text>
</comment>
<evidence type="ECO:0000256" key="1">
    <source>
        <dbReference type="SAM" id="MobiDB-lite"/>
    </source>
</evidence>
<protein>
    <recommendedName>
        <fullName evidence="5">LppX_LprAFG lipoprotein</fullName>
    </recommendedName>
</protein>
<evidence type="ECO:0000313" key="3">
    <source>
        <dbReference type="EMBL" id="TJY41865.1"/>
    </source>
</evidence>
<keyword evidence="4" id="KW-1185">Reference proteome</keyword>